<dbReference type="AlphaFoldDB" id="D0WDI9"/>
<protein>
    <submittedName>
        <fullName evidence="1">Uncharacterized protein</fullName>
    </submittedName>
</protein>
<comment type="caution">
    <text evidence="1">The sequence shown here is derived from an EMBL/GenBank/DDBJ whole genome shotgun (WGS) entry which is preliminary data.</text>
</comment>
<dbReference type="EMBL" id="ACEQ02000056">
    <property type="protein sequence ID" value="EEZ74363.1"/>
    <property type="molecule type" value="Genomic_DNA"/>
</dbReference>
<name>D0WDI9_NEILA</name>
<sequence>MGTSAIAAAETAANESASKVFSCPAFYNEDKLKICGEMPVYKLNYFSQVIRSFSFQGFPCICGYSGFRFVRMNGGYCFYQSVSFYLK</sequence>
<gene>
    <name evidence="1" type="ORF">NEILACOT_05626</name>
</gene>
<organism evidence="1 2">
    <name type="scientific">Neisseria lactamica ATCC 23970</name>
    <dbReference type="NCBI Taxonomy" id="546265"/>
    <lineage>
        <taxon>Bacteria</taxon>
        <taxon>Pseudomonadati</taxon>
        <taxon>Pseudomonadota</taxon>
        <taxon>Betaproteobacteria</taxon>
        <taxon>Neisseriales</taxon>
        <taxon>Neisseriaceae</taxon>
        <taxon>Neisseria</taxon>
    </lineage>
</organism>
<proteinExistence type="predicted"/>
<dbReference type="Proteomes" id="UP000003843">
    <property type="component" value="Unassembled WGS sequence"/>
</dbReference>
<evidence type="ECO:0000313" key="1">
    <source>
        <dbReference type="EMBL" id="EEZ74363.1"/>
    </source>
</evidence>
<reference evidence="1 2" key="1">
    <citation type="submission" date="2009-10" db="EMBL/GenBank/DDBJ databases">
        <authorList>
            <person name="Weinstock G."/>
            <person name="Sodergren E."/>
            <person name="Clifton S."/>
            <person name="Fulton L."/>
            <person name="Fulton B."/>
            <person name="Courtney L."/>
            <person name="Fronick C."/>
            <person name="Harrison M."/>
            <person name="Strong C."/>
            <person name="Farmer C."/>
            <person name="Delahaunty K."/>
            <person name="Markovic C."/>
            <person name="Hall O."/>
            <person name="Minx P."/>
            <person name="Tomlinson C."/>
            <person name="Mitreva M."/>
            <person name="Nelson J."/>
            <person name="Hou S."/>
            <person name="Wollam A."/>
            <person name="Pepin K.H."/>
            <person name="Johnson M."/>
            <person name="Bhonagiri V."/>
            <person name="Nash W.E."/>
            <person name="Warren W."/>
            <person name="Chinwalla A."/>
            <person name="Mardis E.R."/>
            <person name="Wilson R.K."/>
        </authorList>
    </citation>
    <scope>NUCLEOTIDE SEQUENCE [LARGE SCALE GENOMIC DNA]</scope>
    <source>
        <strain evidence="1 2">ATCC 23970</strain>
    </source>
</reference>
<evidence type="ECO:0000313" key="2">
    <source>
        <dbReference type="Proteomes" id="UP000003843"/>
    </source>
</evidence>
<accession>D0WDI9</accession>